<accession>A0ACD1AEV0</accession>
<organism evidence="1 2">
    <name type="scientific">Anoxybacterium hadale</name>
    <dbReference type="NCBI Taxonomy" id="3408580"/>
    <lineage>
        <taxon>Bacteria</taxon>
        <taxon>Bacillati</taxon>
        <taxon>Bacillota</taxon>
        <taxon>Clostridia</taxon>
        <taxon>Peptostreptococcales</taxon>
        <taxon>Anaerovoracaceae</taxon>
        <taxon>Anoxybacterium</taxon>
    </lineage>
</organism>
<dbReference type="EMBL" id="CP042469">
    <property type="protein sequence ID" value="QOX64738.1"/>
    <property type="molecule type" value="Genomic_DNA"/>
</dbReference>
<proteinExistence type="predicted"/>
<reference evidence="1" key="1">
    <citation type="submission" date="2019-08" db="EMBL/GenBank/DDBJ databases">
        <title>Genome sequence of Clostridiales bacterium MT110.</title>
        <authorList>
            <person name="Cao J."/>
        </authorList>
    </citation>
    <scope>NUCLEOTIDE SEQUENCE</scope>
    <source>
        <strain evidence="1">MT110</strain>
    </source>
</reference>
<name>A0ACD1AEV0_9FIRM</name>
<evidence type="ECO:0000313" key="2">
    <source>
        <dbReference type="Proteomes" id="UP000594014"/>
    </source>
</evidence>
<evidence type="ECO:0000313" key="1">
    <source>
        <dbReference type="EMBL" id="QOX64738.1"/>
    </source>
</evidence>
<protein>
    <submittedName>
        <fullName evidence="1">Gfo/Idh/MocA family oxidoreductase</fullName>
    </submittedName>
</protein>
<sequence>MRKHRVGVIGSGFIGSAHAEAVRRLGNCEVVALTEVSDPKAKAEAICIPNYFDDYREMIETTDLDMIHICTPNHTHHEMSIYAMKKGVNVICEKPMCKTLEEGRDMVKTAKEAGLVNAVNFHNRFYPATYEMKQKIKRGEAGSVWAVHGEYLQDWLFHDTDYNWRIDPKFSGTTRAVADIGSHWIDLAETTTGMKVTQVFADFATFHTVRKKAANTHAFSKETFRDYEDVTINTEDLAHILLRFEGGAVGSTVISQVAAGRKNRITFNITGSKEGLYWTNDEINDLWIGHRDSANELLTKDPSLMSSETARQISYPGGHAEGFPDAFKNNFRAIYASITDKSAPIEYATFADGLREMILCEKIHESAMTQKWVSVEE</sequence>
<gene>
    <name evidence="1" type="ORF">FRZ06_15995</name>
</gene>
<keyword evidence="2" id="KW-1185">Reference proteome</keyword>
<dbReference type="Proteomes" id="UP000594014">
    <property type="component" value="Chromosome"/>
</dbReference>